<sequence length="1166" mass="121103">MPILTEDIKLLESAVMADVPEGGGAMTGIEVLDAVSNNLFPDSSTVDRAIGRFRARKLYGVGHTDDTDLMLGAHVLITDAPNDPLVHCALVQTPGWSDTRADLVEKVERYLVKGPRVNYRLWGTHYAGGLQIRLVSLVGGNAPSGGDCIVLTNPNGDEQYLRILKTAISTETIAVIEGSGTVLLQATVVLCDIGNELDYDFLGPPAQRVGLVEADWAQLYQTNVSGGAKFYGIKPLAVAGEPGDYSVLTTGGIYTPVVPAATVESPIIDQYPLTVRQSLSRTAQAAVSLPAVVLSLAPGTQLKLPTACEPGSLSLTHGATVFLDDGEGNLKQGALVVGTVNYRGKEIAMLPGAPNYGSASNTVTYRPATLAGAPTHSDSLTVTLANQGRAFVFAFEPPPAPGTLALSFMAQERWYDLADNGNGKLSGADSSHGVGTINYLTGSVGVTLGAIPDVGSQIIQQWGDAASAVPAAALPPRMTGVLGIDIRAKIDTLALSWSRGGVNYAAVCSAAGVISGDATGKVGTYDYATGELPLNFEPAVLPDGEVTVDFDRLAVTSSGVTNNGGGSYTLEQVPVTPGSVHFTVAVIPEAGFQLPASINVTDDGAGVLTSSHPQSLGAVVGSVNYTTGAVSVGSNISSGVNEQVVEIYPATGTGNTLYYDVQVFRAAHTTNLQNLAVGWMQHSGGTTVSQTLAVAPAWQLTVPVSAGLQLKTDGVIFSCGGDLYHASGGTLRKGWSIDTGAPSVESAGAVTSGGLVTVSSLPGSGINALVWSNAALDATAGASVGQGVFRTASAPLKAGVMQLQAGALVGSANEAGVISGDGWTGAVDFQRGIVRWSRASTFAPGPIPWDNWTAASPVAASALSYNAVFMQYLPLDRELLGIDTVRLPLDGRVRIYRPADILVVHNTLTTQLPNPLVKGTAYDLGRERIASVRVKDVLGVLVPSSLYVSDLNPGFITFPVESNLTPYSHPFTVEDRIEDVVVCRQADISGKLDLLSSLTHDFPADTSFVSSALAFGDLFARAHGDFGQGTWTGAWSDALIGAAPPLAKFSAGQYPITTTNRGAITERWALIFTSNTAFKVVGESVGDLGVFPMVNDCAPVNPATGAPYFTLPALGWGGGWAAGNVLRFDTAACGAPFWVVQTILQGPASLDSDVFLLAFRTDVDRP</sequence>
<gene>
    <name evidence="1" type="ordered locus">Pnap_2246</name>
</gene>
<dbReference type="KEGG" id="pna:Pnap_2246"/>
<dbReference type="OrthoDB" id="8477619at2"/>
<keyword evidence="2" id="KW-1185">Reference proteome</keyword>
<keyword evidence="1" id="KW-0812">Transmembrane</keyword>
<dbReference type="AlphaFoldDB" id="A1VPH6"/>
<proteinExistence type="predicted"/>
<dbReference type="STRING" id="365044.Pnap_2246"/>
<accession>A1VPH6</accession>
<evidence type="ECO:0000313" key="2">
    <source>
        <dbReference type="Proteomes" id="UP000000644"/>
    </source>
</evidence>
<evidence type="ECO:0000313" key="1">
    <source>
        <dbReference type="EMBL" id="ABM37554.1"/>
    </source>
</evidence>
<name>A1VPH6_POLNA</name>
<organism evidence="1 2">
    <name type="scientific">Polaromonas naphthalenivorans (strain CJ2)</name>
    <dbReference type="NCBI Taxonomy" id="365044"/>
    <lineage>
        <taxon>Bacteria</taxon>
        <taxon>Pseudomonadati</taxon>
        <taxon>Pseudomonadota</taxon>
        <taxon>Betaproteobacteria</taxon>
        <taxon>Burkholderiales</taxon>
        <taxon>Comamonadaceae</taxon>
        <taxon>Polaromonas</taxon>
    </lineage>
</organism>
<dbReference type="EMBL" id="CP000529">
    <property type="protein sequence ID" value="ABM37554.1"/>
    <property type="molecule type" value="Genomic_DNA"/>
</dbReference>
<dbReference type="Proteomes" id="UP000000644">
    <property type="component" value="Chromosome"/>
</dbReference>
<protein>
    <submittedName>
        <fullName evidence="1">Putative transmembrane protein</fullName>
    </submittedName>
</protein>
<keyword evidence="1" id="KW-0472">Membrane</keyword>
<dbReference type="eggNOG" id="ENOG502Z7RQ">
    <property type="taxonomic scope" value="Bacteria"/>
</dbReference>
<reference evidence="2" key="1">
    <citation type="journal article" date="2009" name="Environ. Microbiol.">
        <title>The genome of Polaromonas naphthalenivorans strain CJ2, isolated from coal tar-contaminated sediment, reveals physiological and metabolic versatility and evolution through extensive horizontal gene transfer.</title>
        <authorList>
            <person name="Yagi J.M."/>
            <person name="Sims D."/>
            <person name="Brettin T."/>
            <person name="Bruce D."/>
            <person name="Madsen E.L."/>
        </authorList>
    </citation>
    <scope>NUCLEOTIDE SEQUENCE [LARGE SCALE GENOMIC DNA]</scope>
    <source>
        <strain evidence="2">CJ2</strain>
    </source>
</reference>
<dbReference type="RefSeq" id="WP_011801632.1">
    <property type="nucleotide sequence ID" value="NC_008781.1"/>
</dbReference>
<dbReference type="HOGENOM" id="CLU_271460_0_0_4"/>